<evidence type="ECO:0000313" key="1">
    <source>
        <dbReference type="EMBL" id="GES94951.1"/>
    </source>
</evidence>
<reference evidence="1" key="1">
    <citation type="submission" date="2019-10" db="EMBL/GenBank/DDBJ databases">
        <title>Conservation and host-specific expression of non-tandemly repeated heterogenous ribosome RNA gene in arbuscular mycorrhizal fungi.</title>
        <authorList>
            <person name="Maeda T."/>
            <person name="Kobayashi Y."/>
            <person name="Nakagawa T."/>
            <person name="Ezawa T."/>
            <person name="Yamaguchi K."/>
            <person name="Bino T."/>
            <person name="Nishimoto Y."/>
            <person name="Shigenobu S."/>
            <person name="Kawaguchi M."/>
        </authorList>
    </citation>
    <scope>NUCLEOTIDE SEQUENCE</scope>
    <source>
        <strain evidence="1">HR1</strain>
    </source>
</reference>
<name>A0A8H3LZN5_9GLOM</name>
<gene>
    <name evidence="1" type="ORF">RCL2_002164500</name>
</gene>
<dbReference type="Proteomes" id="UP000615446">
    <property type="component" value="Unassembled WGS sequence"/>
</dbReference>
<comment type="caution">
    <text evidence="1">The sequence shown here is derived from an EMBL/GenBank/DDBJ whole genome shotgun (WGS) entry which is preliminary data.</text>
</comment>
<dbReference type="AlphaFoldDB" id="A0A8H3LZN5"/>
<proteinExistence type="predicted"/>
<accession>A0A8H3LZN5</accession>
<dbReference type="EMBL" id="BLAL01000239">
    <property type="protein sequence ID" value="GES94951.1"/>
    <property type="molecule type" value="Genomic_DNA"/>
</dbReference>
<protein>
    <submittedName>
        <fullName evidence="1">Uncharacterized protein</fullName>
    </submittedName>
</protein>
<organism evidence="1 2">
    <name type="scientific">Rhizophagus clarus</name>
    <dbReference type="NCBI Taxonomy" id="94130"/>
    <lineage>
        <taxon>Eukaryota</taxon>
        <taxon>Fungi</taxon>
        <taxon>Fungi incertae sedis</taxon>
        <taxon>Mucoromycota</taxon>
        <taxon>Glomeromycotina</taxon>
        <taxon>Glomeromycetes</taxon>
        <taxon>Glomerales</taxon>
        <taxon>Glomeraceae</taxon>
        <taxon>Rhizophagus</taxon>
    </lineage>
</organism>
<evidence type="ECO:0000313" key="2">
    <source>
        <dbReference type="Proteomes" id="UP000615446"/>
    </source>
</evidence>
<sequence>MKSQIPIIDFQSLSRIYLWTQISIFAPQQFGDQNFSIINIFLSSNSRKRVGETKQRTRVCNDVEFIKSIPFSLNITQLQP</sequence>